<keyword evidence="3" id="KW-1185">Reference proteome</keyword>
<name>A0A5B8UYL7_9SPHI</name>
<gene>
    <name evidence="2" type="ORF">FRZ54_17085</name>
</gene>
<dbReference type="InterPro" id="IPR052043">
    <property type="entry name" value="PolySaccharide_Degr_Enz"/>
</dbReference>
<dbReference type="InterPro" id="IPR010905">
    <property type="entry name" value="Glyco_hydro_88"/>
</dbReference>
<dbReference type="RefSeq" id="WP_147032832.1">
    <property type="nucleotide sequence ID" value="NZ_CP042436.1"/>
</dbReference>
<accession>A0A5B8UYL7</accession>
<dbReference type="EMBL" id="CP042436">
    <property type="protein sequence ID" value="QEC64220.1"/>
    <property type="molecule type" value="Genomic_DNA"/>
</dbReference>
<dbReference type="Gene3D" id="1.50.10.10">
    <property type="match status" value="1"/>
</dbReference>
<dbReference type="GO" id="GO:0016787">
    <property type="term" value="F:hydrolase activity"/>
    <property type="evidence" value="ECO:0007669"/>
    <property type="project" value="UniProtKB-KW"/>
</dbReference>
<dbReference type="PANTHER" id="PTHR33886">
    <property type="entry name" value="UNSATURATED RHAMNOGALACTURONAN HYDROLASE (EUROFUNG)"/>
    <property type="match status" value="1"/>
</dbReference>
<dbReference type="PANTHER" id="PTHR33886:SF8">
    <property type="entry name" value="UNSATURATED RHAMNOGALACTURONAN HYDROLASE (EUROFUNG)"/>
    <property type="match status" value="1"/>
</dbReference>
<evidence type="ECO:0000313" key="3">
    <source>
        <dbReference type="Proteomes" id="UP000321479"/>
    </source>
</evidence>
<sequence>MRKYLAILLLTLLTFQAVYAKKKVKKDSILRIMDKVASWQLREWQEHGRKHPKWYWTMGAGYAGFMALYQIGDNSIYLHEMKDIGDSLRWNTGPNRFMADDYCVAQMYSQVYINYKEPAMIAHFRALADSIIAKPHTESLEWKNNIASREWAWCDALFMGPPALAYLYSATGEKKYLDITSKLWWKTTDYLFDKDENLYYRDSRFFTQKEANGKKVFWSRGNGWVMGGLVRVLDNMPSDYPERGRFVELYQKMAEKIASLQNRDGTWHAALLDPKSYPVKEASGTGFYCYALAYGINKGLLPYDKYHKVVEKAWKALMGCVQPDGKLGYVQQIGEKPEKVTGDDTEVYGVGAFLLAGSEMAKMVALHP</sequence>
<keyword evidence="1 2" id="KW-0378">Hydrolase</keyword>
<evidence type="ECO:0000256" key="1">
    <source>
        <dbReference type="ARBA" id="ARBA00022801"/>
    </source>
</evidence>
<dbReference type="AlphaFoldDB" id="A0A5B8UYL7"/>
<dbReference type="KEGG" id="mgin:FRZ54_17085"/>
<reference evidence="2 3" key="1">
    <citation type="journal article" date="2017" name="Curr. Microbiol.">
        <title>Mucilaginibacter ginsenosidivorans sp. nov., Isolated from Soil of Ginseng Field.</title>
        <authorList>
            <person name="Kim M.M."/>
            <person name="Siddiqi M.Z."/>
            <person name="Im W.T."/>
        </authorList>
    </citation>
    <scope>NUCLEOTIDE SEQUENCE [LARGE SCALE GENOMIC DNA]</scope>
    <source>
        <strain evidence="2 3">Gsoil 3017</strain>
    </source>
</reference>
<proteinExistence type="predicted"/>
<evidence type="ECO:0000313" key="2">
    <source>
        <dbReference type="EMBL" id="QEC64220.1"/>
    </source>
</evidence>
<dbReference type="Pfam" id="PF07470">
    <property type="entry name" value="Glyco_hydro_88"/>
    <property type="match status" value="1"/>
</dbReference>
<dbReference type="Proteomes" id="UP000321479">
    <property type="component" value="Chromosome"/>
</dbReference>
<dbReference type="InterPro" id="IPR012341">
    <property type="entry name" value="6hp_glycosidase-like_sf"/>
</dbReference>
<dbReference type="GO" id="GO:0005975">
    <property type="term" value="P:carbohydrate metabolic process"/>
    <property type="evidence" value="ECO:0007669"/>
    <property type="project" value="InterPro"/>
</dbReference>
<protein>
    <submittedName>
        <fullName evidence="2">Glycoside hydrolase family 88 protein</fullName>
    </submittedName>
</protein>
<dbReference type="OrthoDB" id="258246at2"/>
<organism evidence="2 3">
    <name type="scientific">Mucilaginibacter ginsenosidivorans</name>
    <dbReference type="NCBI Taxonomy" id="398053"/>
    <lineage>
        <taxon>Bacteria</taxon>
        <taxon>Pseudomonadati</taxon>
        <taxon>Bacteroidota</taxon>
        <taxon>Sphingobacteriia</taxon>
        <taxon>Sphingobacteriales</taxon>
        <taxon>Sphingobacteriaceae</taxon>
        <taxon>Mucilaginibacter</taxon>
    </lineage>
</organism>
<dbReference type="InterPro" id="IPR008928">
    <property type="entry name" value="6-hairpin_glycosidase_sf"/>
</dbReference>
<dbReference type="SUPFAM" id="SSF48208">
    <property type="entry name" value="Six-hairpin glycosidases"/>
    <property type="match status" value="1"/>
</dbReference>